<gene>
    <name evidence="2" type="ORF">BJ508DRAFT_330596</name>
</gene>
<feature type="compositionally biased region" description="Polar residues" evidence="1">
    <location>
        <begin position="416"/>
        <end position="425"/>
    </location>
</feature>
<organism evidence="2 3">
    <name type="scientific">Ascobolus immersus RN42</name>
    <dbReference type="NCBI Taxonomy" id="1160509"/>
    <lineage>
        <taxon>Eukaryota</taxon>
        <taxon>Fungi</taxon>
        <taxon>Dikarya</taxon>
        <taxon>Ascomycota</taxon>
        <taxon>Pezizomycotina</taxon>
        <taxon>Pezizomycetes</taxon>
        <taxon>Pezizales</taxon>
        <taxon>Ascobolaceae</taxon>
        <taxon>Ascobolus</taxon>
    </lineage>
</organism>
<dbReference type="EMBL" id="ML119733">
    <property type="protein sequence ID" value="RPA77046.1"/>
    <property type="molecule type" value="Genomic_DNA"/>
</dbReference>
<feature type="compositionally biased region" description="Low complexity" evidence="1">
    <location>
        <begin position="11"/>
        <end position="37"/>
    </location>
</feature>
<feature type="compositionally biased region" description="Polar residues" evidence="1">
    <location>
        <begin position="384"/>
        <end position="394"/>
    </location>
</feature>
<evidence type="ECO:0000313" key="2">
    <source>
        <dbReference type="EMBL" id="RPA77046.1"/>
    </source>
</evidence>
<protein>
    <submittedName>
        <fullName evidence="2">Uncharacterized protein</fullName>
    </submittedName>
</protein>
<feature type="region of interest" description="Disordered" evidence="1">
    <location>
        <begin position="416"/>
        <end position="436"/>
    </location>
</feature>
<evidence type="ECO:0000313" key="3">
    <source>
        <dbReference type="Proteomes" id="UP000275078"/>
    </source>
</evidence>
<feature type="region of interest" description="Disordered" evidence="1">
    <location>
        <begin position="1"/>
        <end position="78"/>
    </location>
</feature>
<feature type="compositionally biased region" description="Pro residues" evidence="1">
    <location>
        <begin position="62"/>
        <end position="74"/>
    </location>
</feature>
<feature type="compositionally biased region" description="Low complexity" evidence="1">
    <location>
        <begin position="47"/>
        <end position="61"/>
    </location>
</feature>
<sequence>MPPKAAKASTLAREQAAAQAELQRVAAEQQSPPAAQQEDPEEEEPLESSQAPSTQSTIPSPSSAPPEPLVPQPAAPATASTPLHAASFTLTFAELQQLLAANRPLIGASQASAPAADPLTLELGEVTPFVPPPEVRDVLARMDGLDAREITKIWQCRFPAIDLFKLQPDILRRALQTDTDAAYLTIGANGQVIPRSQGGTLKHYSDRLKFIRYWCLYTQIIQQLFGTTHPRIQPAMITHLLALLEWDVGHEWSAVLTFHFTHHQSLIDAGLDTLLSAASWEEGNVKLSNKLLGQATIKHGRCLAPLKRTRTPVCGFYSPPGRYHSGLTTPPSQLAPANRNTQVLHAYPVAETPPPVGQLAPALSTRSAAGTTIRSAPRAPAVNAATSATSVKPTSTPPKGALSATVERLYVSYTNIPYHSGTNAPQPAGSKRPRTA</sequence>
<proteinExistence type="predicted"/>
<reference evidence="2 3" key="1">
    <citation type="journal article" date="2018" name="Nat. Ecol. Evol.">
        <title>Pezizomycetes genomes reveal the molecular basis of ectomycorrhizal truffle lifestyle.</title>
        <authorList>
            <person name="Murat C."/>
            <person name="Payen T."/>
            <person name="Noel B."/>
            <person name="Kuo A."/>
            <person name="Morin E."/>
            <person name="Chen J."/>
            <person name="Kohler A."/>
            <person name="Krizsan K."/>
            <person name="Balestrini R."/>
            <person name="Da Silva C."/>
            <person name="Montanini B."/>
            <person name="Hainaut M."/>
            <person name="Levati E."/>
            <person name="Barry K.W."/>
            <person name="Belfiori B."/>
            <person name="Cichocki N."/>
            <person name="Clum A."/>
            <person name="Dockter R.B."/>
            <person name="Fauchery L."/>
            <person name="Guy J."/>
            <person name="Iotti M."/>
            <person name="Le Tacon F."/>
            <person name="Lindquist E.A."/>
            <person name="Lipzen A."/>
            <person name="Malagnac F."/>
            <person name="Mello A."/>
            <person name="Molinier V."/>
            <person name="Miyauchi S."/>
            <person name="Poulain J."/>
            <person name="Riccioni C."/>
            <person name="Rubini A."/>
            <person name="Sitrit Y."/>
            <person name="Splivallo R."/>
            <person name="Traeger S."/>
            <person name="Wang M."/>
            <person name="Zifcakova L."/>
            <person name="Wipf D."/>
            <person name="Zambonelli A."/>
            <person name="Paolocci F."/>
            <person name="Nowrousian M."/>
            <person name="Ottonello S."/>
            <person name="Baldrian P."/>
            <person name="Spatafora J.W."/>
            <person name="Henrissat B."/>
            <person name="Nagy L.G."/>
            <person name="Aury J.M."/>
            <person name="Wincker P."/>
            <person name="Grigoriev I.V."/>
            <person name="Bonfante P."/>
            <person name="Martin F.M."/>
        </authorList>
    </citation>
    <scope>NUCLEOTIDE SEQUENCE [LARGE SCALE GENOMIC DNA]</scope>
    <source>
        <strain evidence="2 3">RN42</strain>
    </source>
</reference>
<feature type="region of interest" description="Disordered" evidence="1">
    <location>
        <begin position="367"/>
        <end position="400"/>
    </location>
</feature>
<dbReference type="AlphaFoldDB" id="A0A3N4HVE2"/>
<dbReference type="Proteomes" id="UP000275078">
    <property type="component" value="Unassembled WGS sequence"/>
</dbReference>
<evidence type="ECO:0000256" key="1">
    <source>
        <dbReference type="SAM" id="MobiDB-lite"/>
    </source>
</evidence>
<accession>A0A3N4HVE2</accession>
<name>A0A3N4HVE2_ASCIM</name>
<keyword evidence="3" id="KW-1185">Reference proteome</keyword>